<feature type="transmembrane region" description="Helical" evidence="1">
    <location>
        <begin position="35"/>
        <end position="52"/>
    </location>
</feature>
<gene>
    <name evidence="3" type="ORF">Q9291_07825</name>
</gene>
<dbReference type="EMBL" id="JAVCAP010000014">
    <property type="protein sequence ID" value="MDP8567755.1"/>
    <property type="molecule type" value="Genomic_DNA"/>
</dbReference>
<dbReference type="PANTHER" id="PTHR23028">
    <property type="entry name" value="ACETYLTRANSFERASE"/>
    <property type="match status" value="1"/>
</dbReference>
<keyword evidence="1" id="KW-0812">Transmembrane</keyword>
<proteinExistence type="predicted"/>
<dbReference type="InterPro" id="IPR002656">
    <property type="entry name" value="Acyl_transf_3_dom"/>
</dbReference>
<dbReference type="RefSeq" id="WP_306389467.1">
    <property type="nucleotide sequence ID" value="NZ_JAVCAP010000014.1"/>
</dbReference>
<dbReference type="GO" id="GO:0016746">
    <property type="term" value="F:acyltransferase activity"/>
    <property type="evidence" value="ECO:0007669"/>
    <property type="project" value="UniProtKB-KW"/>
</dbReference>
<accession>A0ABT9JT94</accession>
<feature type="transmembrane region" description="Helical" evidence="1">
    <location>
        <begin position="289"/>
        <end position="307"/>
    </location>
</feature>
<keyword evidence="3" id="KW-0012">Acyltransferase</keyword>
<feature type="transmembrane region" description="Helical" evidence="1">
    <location>
        <begin position="73"/>
        <end position="95"/>
    </location>
</feature>
<dbReference type="InterPro" id="IPR050879">
    <property type="entry name" value="Acyltransferase_3"/>
</dbReference>
<feature type="transmembrane region" description="Helical" evidence="1">
    <location>
        <begin position="319"/>
        <end position="340"/>
    </location>
</feature>
<keyword evidence="1" id="KW-1133">Transmembrane helix</keyword>
<feature type="transmembrane region" description="Helical" evidence="1">
    <location>
        <begin position="198"/>
        <end position="215"/>
    </location>
</feature>
<feature type="transmembrane region" description="Helical" evidence="1">
    <location>
        <begin position="250"/>
        <end position="268"/>
    </location>
</feature>
<evidence type="ECO:0000313" key="3">
    <source>
        <dbReference type="EMBL" id="MDP8567755.1"/>
    </source>
</evidence>
<feature type="domain" description="Acyltransferase 3" evidence="2">
    <location>
        <begin position="6"/>
        <end position="339"/>
    </location>
</feature>
<dbReference type="EC" id="2.3.-.-" evidence="3"/>
<feature type="transmembrane region" description="Helical" evidence="1">
    <location>
        <begin position="12"/>
        <end position="29"/>
    </location>
</feature>
<sequence length="356" mass="41414">MNYKPELDGIRAISILLVIISHAGFGHIIPGGLGVTIFFFVSGYLITSLLLAEADANKHIDLYRFYMRRFWRLLPPLIFFICIAITTVLFVNHHIKLAEIFSAFFYYANYYKIFIHYDALNSYPSPFNILWSLAIEEHFYILYAPLLAYTFSTGRFIKVVVIMTILPLCIRLLSVQLYPDLLVDGGYNYSATETRIDSIAMGCLLAVLFHTKNIYEKFKSFILNDRIVYAGLTVLLMTLLYRSLYFRETFRYSIQNVVFFMLVANLLFSSSPVMKRVRAIFSTPVMTHLGRLSYSLYLFHWLAIIYVDLLVGGDMKLTLKWQLCYWLATIVMSYVSYLLIEGRTKRYRLMFGSNVK</sequence>
<dbReference type="Proteomes" id="UP001225906">
    <property type="component" value="Unassembled WGS sequence"/>
</dbReference>
<name>A0ABT9JT94_9PROT</name>
<comment type="caution">
    <text evidence="3">The sequence shown here is derived from an EMBL/GenBank/DDBJ whole genome shotgun (WGS) entry which is preliminary data.</text>
</comment>
<evidence type="ECO:0000259" key="2">
    <source>
        <dbReference type="Pfam" id="PF01757"/>
    </source>
</evidence>
<organism evidence="3 4">
    <name type="scientific">Methylophilus aquaticus</name>
    <dbReference type="NCBI Taxonomy" id="1971610"/>
    <lineage>
        <taxon>Bacteria</taxon>
        <taxon>Pseudomonadati</taxon>
        <taxon>Pseudomonadota</taxon>
        <taxon>Betaproteobacteria</taxon>
        <taxon>Nitrosomonadales</taxon>
        <taxon>Methylophilaceae</taxon>
        <taxon>Methylophilus</taxon>
    </lineage>
</organism>
<feature type="transmembrane region" description="Helical" evidence="1">
    <location>
        <begin position="129"/>
        <end position="149"/>
    </location>
</feature>
<keyword evidence="3" id="KW-0808">Transferase</keyword>
<feature type="transmembrane region" description="Helical" evidence="1">
    <location>
        <begin position="227"/>
        <end position="244"/>
    </location>
</feature>
<dbReference type="Pfam" id="PF01757">
    <property type="entry name" value="Acyl_transf_3"/>
    <property type="match status" value="1"/>
</dbReference>
<reference evidence="4" key="1">
    <citation type="journal article" date="2019" name="Int. J. Syst. Evol. Microbiol.">
        <title>The Global Catalogue of Microorganisms (GCM) 10K type strain sequencing project: providing services to taxonomists for standard genome sequencing and annotation.</title>
        <authorList>
            <consortium name="The Broad Institute Genomics Platform"/>
            <consortium name="The Broad Institute Genome Sequencing Center for Infectious Disease"/>
            <person name="Wu L."/>
            <person name="Ma J."/>
        </authorList>
    </citation>
    <scope>NUCLEOTIDE SEQUENCE [LARGE SCALE GENOMIC DNA]</scope>
    <source>
        <strain evidence="4">VKM B-3159</strain>
    </source>
</reference>
<keyword evidence="4" id="KW-1185">Reference proteome</keyword>
<dbReference type="PANTHER" id="PTHR23028:SF53">
    <property type="entry name" value="ACYL_TRANSF_3 DOMAIN-CONTAINING PROTEIN"/>
    <property type="match status" value="1"/>
</dbReference>
<protein>
    <submittedName>
        <fullName evidence="3">Acyltransferase</fullName>
        <ecNumber evidence="3">2.3.-.-</ecNumber>
    </submittedName>
</protein>
<evidence type="ECO:0000313" key="4">
    <source>
        <dbReference type="Proteomes" id="UP001225906"/>
    </source>
</evidence>
<keyword evidence="1" id="KW-0472">Membrane</keyword>
<evidence type="ECO:0000256" key="1">
    <source>
        <dbReference type="SAM" id="Phobius"/>
    </source>
</evidence>
<feature type="transmembrane region" description="Helical" evidence="1">
    <location>
        <begin position="156"/>
        <end position="178"/>
    </location>
</feature>